<accession>A0A1M5K6E4</accession>
<evidence type="ECO:0000313" key="2">
    <source>
        <dbReference type="EMBL" id="SHG48059.1"/>
    </source>
</evidence>
<dbReference type="Proteomes" id="UP000189796">
    <property type="component" value="Chromosome I"/>
</dbReference>
<reference evidence="2 3" key="1">
    <citation type="submission" date="2016-11" db="EMBL/GenBank/DDBJ databases">
        <authorList>
            <person name="Jaros S."/>
            <person name="Januszkiewicz K."/>
            <person name="Wedrychowicz H."/>
        </authorList>
    </citation>
    <scope>NUCLEOTIDE SEQUENCE [LARGE SCALE GENOMIC DNA]</scope>
    <source>
        <strain evidence="2 3">GAS138</strain>
    </source>
</reference>
<dbReference type="EMBL" id="LT670817">
    <property type="protein sequence ID" value="SHG48059.1"/>
    <property type="molecule type" value="Genomic_DNA"/>
</dbReference>
<feature type="region of interest" description="Disordered" evidence="1">
    <location>
        <begin position="41"/>
        <end position="69"/>
    </location>
</feature>
<name>A0A1M5K6E4_9BRAD</name>
<protein>
    <submittedName>
        <fullName evidence="2">Uncharacterized protein</fullName>
    </submittedName>
</protein>
<dbReference type="AlphaFoldDB" id="A0A1M5K6E4"/>
<evidence type="ECO:0000313" key="3">
    <source>
        <dbReference type="Proteomes" id="UP000189796"/>
    </source>
</evidence>
<organism evidence="2 3">
    <name type="scientific">Bradyrhizobium erythrophlei</name>
    <dbReference type="NCBI Taxonomy" id="1437360"/>
    <lineage>
        <taxon>Bacteria</taxon>
        <taxon>Pseudomonadati</taxon>
        <taxon>Pseudomonadota</taxon>
        <taxon>Alphaproteobacteria</taxon>
        <taxon>Hyphomicrobiales</taxon>
        <taxon>Nitrobacteraceae</taxon>
        <taxon>Bradyrhizobium</taxon>
    </lineage>
</organism>
<proteinExistence type="predicted"/>
<sequence length="69" mass="7605">MTDPYIDSFDEEPLPVDVADQVFARVLDIVRYAEDSVSRGAVDQIQAGNPSDLQHPHGGWPPSVERLGE</sequence>
<gene>
    <name evidence="2" type="ORF">SAMN05443248_1689</name>
</gene>
<evidence type="ECO:0000256" key="1">
    <source>
        <dbReference type="SAM" id="MobiDB-lite"/>
    </source>
</evidence>